<organism evidence="2 3">
    <name type="scientific">Streptomyces graminofaciens</name>
    <dbReference type="NCBI Taxonomy" id="68212"/>
    <lineage>
        <taxon>Bacteria</taxon>
        <taxon>Bacillati</taxon>
        <taxon>Actinomycetota</taxon>
        <taxon>Actinomycetes</taxon>
        <taxon>Kitasatosporales</taxon>
        <taxon>Streptomycetaceae</taxon>
        <taxon>Streptomyces</taxon>
    </lineage>
</organism>
<dbReference type="RefSeq" id="WP_286252212.1">
    <property type="nucleotide sequence ID" value="NZ_AP018448.1"/>
</dbReference>
<accession>A0ABM7FA51</accession>
<dbReference type="EMBL" id="AP018448">
    <property type="protein sequence ID" value="BBC32886.1"/>
    <property type="molecule type" value="Genomic_DNA"/>
</dbReference>
<sequence>MSDHPDINPDIDPETQRRAVALLQNPPSPESITDTNTADRALKPLERVLPVTEPGPLRATLLSNLGLLRLARFRHSADVTDLDWAITYLADALVAQLDQLRHSSAPALSATIPNLISALHTRAEVTGNAVDLDRAISWGRYAVVQLPPGLSQRAAALASLSSALRVRYEHTGNDGDLTEAIELGLRAVADLEDPTGPDALRKDRPDHPRLASTLSNLASAYLLAGRVDEAVSVTEKALVKARTANDLRTQARTLNNLAGSLIRAGRTANAVEAYEEARALFRDLGDAEGAKRVTDNLTVARELLPSAEAQPEPEPQPQPQPEPPPEPEP</sequence>
<protein>
    <recommendedName>
        <fullName evidence="4">Tetratricopeptide repeat protein</fullName>
    </recommendedName>
</protein>
<dbReference type="Gene3D" id="1.25.40.10">
    <property type="entry name" value="Tetratricopeptide repeat domain"/>
    <property type="match status" value="1"/>
</dbReference>
<feature type="region of interest" description="Disordered" evidence="1">
    <location>
        <begin position="304"/>
        <end position="329"/>
    </location>
</feature>
<dbReference type="InterPro" id="IPR011990">
    <property type="entry name" value="TPR-like_helical_dom_sf"/>
</dbReference>
<dbReference type="Proteomes" id="UP001321542">
    <property type="component" value="Chromosome"/>
</dbReference>
<reference evidence="2 3" key="1">
    <citation type="journal article" date="2010" name="ChemBioChem">
        <title>Cloning and characterization of the biosynthetic gene cluster of 16-membered macrolide antibiotic FD-891: involvement of a dual functional cytochrome P450 monooxygenase catalyzing epoxidation and hydroxylation.</title>
        <authorList>
            <person name="Kudo F."/>
            <person name="Motegi A."/>
            <person name="Mizoue K."/>
            <person name="Eguchi T."/>
        </authorList>
    </citation>
    <scope>NUCLEOTIDE SEQUENCE [LARGE SCALE GENOMIC DNA]</scope>
    <source>
        <strain evidence="2 3">A-8890</strain>
    </source>
</reference>
<dbReference type="InterPro" id="IPR019734">
    <property type="entry name" value="TPR_rpt"/>
</dbReference>
<evidence type="ECO:0008006" key="4">
    <source>
        <dbReference type="Google" id="ProtNLM"/>
    </source>
</evidence>
<evidence type="ECO:0000256" key="1">
    <source>
        <dbReference type="SAM" id="MobiDB-lite"/>
    </source>
</evidence>
<reference evidence="2 3" key="2">
    <citation type="journal article" date="2023" name="ChemBioChem">
        <title>Acyltransferase Domain Exchange between Two Independent Type I Polyketide Synthases in the Same Producer Strain of Macrolide Antibiotics.</title>
        <authorList>
            <person name="Kudo F."/>
            <person name="Kishikawa K."/>
            <person name="Tsuboi K."/>
            <person name="Kido T."/>
            <person name="Usui T."/>
            <person name="Hashimoto J."/>
            <person name="Shin-Ya K."/>
            <person name="Miyanaga A."/>
            <person name="Eguchi T."/>
        </authorList>
    </citation>
    <scope>NUCLEOTIDE SEQUENCE [LARGE SCALE GENOMIC DNA]</scope>
    <source>
        <strain evidence="2 3">A-8890</strain>
    </source>
</reference>
<gene>
    <name evidence="2" type="ORF">SGFS_041800</name>
</gene>
<evidence type="ECO:0000313" key="2">
    <source>
        <dbReference type="EMBL" id="BBC32886.1"/>
    </source>
</evidence>
<dbReference type="SUPFAM" id="SSF48452">
    <property type="entry name" value="TPR-like"/>
    <property type="match status" value="1"/>
</dbReference>
<feature type="compositionally biased region" description="Pro residues" evidence="1">
    <location>
        <begin position="312"/>
        <end position="329"/>
    </location>
</feature>
<name>A0ABM7FA51_9ACTN</name>
<keyword evidence="3" id="KW-1185">Reference proteome</keyword>
<evidence type="ECO:0000313" key="3">
    <source>
        <dbReference type="Proteomes" id="UP001321542"/>
    </source>
</evidence>
<dbReference type="SMART" id="SM00028">
    <property type="entry name" value="TPR"/>
    <property type="match status" value="2"/>
</dbReference>
<proteinExistence type="predicted"/>
<dbReference type="Pfam" id="PF13176">
    <property type="entry name" value="TPR_7"/>
    <property type="match status" value="1"/>
</dbReference>
<dbReference type="Pfam" id="PF13374">
    <property type="entry name" value="TPR_10"/>
    <property type="match status" value="1"/>
</dbReference>